<comment type="caution">
    <text evidence="1">The sequence shown here is derived from an EMBL/GenBank/DDBJ whole genome shotgun (WGS) entry which is preliminary data.</text>
</comment>
<evidence type="ECO:0000313" key="1">
    <source>
        <dbReference type="EMBL" id="EKS45886.1"/>
    </source>
</evidence>
<organism evidence="1 2">
    <name type="scientific">Bartonella bacilliformis INS</name>
    <dbReference type="NCBI Taxonomy" id="1206782"/>
    <lineage>
        <taxon>Bacteria</taxon>
        <taxon>Pseudomonadati</taxon>
        <taxon>Pseudomonadota</taxon>
        <taxon>Alphaproteobacteria</taxon>
        <taxon>Hyphomicrobiales</taxon>
        <taxon>Bartonellaceae</taxon>
        <taxon>Bartonella</taxon>
    </lineage>
</organism>
<protein>
    <submittedName>
        <fullName evidence="1">Uncharacterized protein</fullName>
    </submittedName>
</protein>
<sequence length="48" mass="5469">MSPSGLFYENSAARCHLVVGVIKVVFVERMVFYGNFLRSNVNMRIEST</sequence>
<name>A0ABN0IHE8_BARBA</name>
<accession>A0ABN0IHE8</accession>
<gene>
    <name evidence="1" type="ORF">BbINS_01196</name>
</gene>
<proteinExistence type="predicted"/>
<evidence type="ECO:0000313" key="2">
    <source>
        <dbReference type="Proteomes" id="UP000009359"/>
    </source>
</evidence>
<keyword evidence="2" id="KW-1185">Reference proteome</keyword>
<dbReference type="EMBL" id="AMQK01000004">
    <property type="protein sequence ID" value="EKS45886.1"/>
    <property type="molecule type" value="Genomic_DNA"/>
</dbReference>
<reference evidence="1 2" key="1">
    <citation type="journal article" date="2013" name="Genome Announc.">
        <title>Whole Genome Sequencing and Comparative Analysis of Bartonella bacilliformis Strain INS, the Causative Agent of Carrion's Disease.</title>
        <authorList>
            <person name="Tarazona D."/>
            <person name="Padilla C."/>
            <person name="Caceres O."/>
            <person name="Montenegro J.D."/>
            <person name="Bailon H."/>
            <person name="Ventura G."/>
            <person name="Mendoza G."/>
            <person name="Anaya E."/>
            <person name="Guio H."/>
        </authorList>
    </citation>
    <scope>NUCLEOTIDE SEQUENCE [LARGE SCALE GENOMIC DNA]</scope>
    <source>
        <strain evidence="1 2">INS</strain>
    </source>
</reference>
<dbReference type="Proteomes" id="UP000009359">
    <property type="component" value="Unassembled WGS sequence"/>
</dbReference>